<evidence type="ECO:0000256" key="5">
    <source>
        <dbReference type="ARBA" id="ARBA00023015"/>
    </source>
</evidence>
<dbReference type="InterPro" id="IPR024187">
    <property type="entry name" value="Sig_transdc_resp-reg_cit/mal"/>
</dbReference>
<evidence type="ECO:0000313" key="13">
    <source>
        <dbReference type="Proteomes" id="UP000214880"/>
    </source>
</evidence>
<evidence type="ECO:0000256" key="2">
    <source>
        <dbReference type="ARBA" id="ARBA00022490"/>
    </source>
</evidence>
<dbReference type="Gene3D" id="3.40.50.2300">
    <property type="match status" value="1"/>
</dbReference>
<comment type="subcellular location">
    <subcellularLocation>
        <location evidence="1 9">Cytoplasm</location>
    </subcellularLocation>
</comment>
<dbReference type="PANTHER" id="PTHR45526">
    <property type="entry name" value="TRANSCRIPTIONAL REGULATORY PROTEIN DPIA"/>
    <property type="match status" value="1"/>
</dbReference>
<dbReference type="InterPro" id="IPR011006">
    <property type="entry name" value="CheY-like_superfamily"/>
</dbReference>
<proteinExistence type="predicted"/>
<evidence type="ECO:0000313" key="12">
    <source>
        <dbReference type="EMBL" id="SDM70141.1"/>
    </source>
</evidence>
<dbReference type="InterPro" id="IPR051271">
    <property type="entry name" value="2C-system_Tx_regulators"/>
</dbReference>
<dbReference type="Pfam" id="PF00072">
    <property type="entry name" value="Response_reg"/>
    <property type="match status" value="1"/>
</dbReference>
<dbReference type="GO" id="GO:0005737">
    <property type="term" value="C:cytoplasm"/>
    <property type="evidence" value="ECO:0007669"/>
    <property type="project" value="UniProtKB-SubCell"/>
</dbReference>
<evidence type="ECO:0000256" key="4">
    <source>
        <dbReference type="ARBA" id="ARBA00023012"/>
    </source>
</evidence>
<dbReference type="Proteomes" id="UP000214880">
    <property type="component" value="Unassembled WGS sequence"/>
</dbReference>
<dbReference type="AlphaFoldDB" id="A0A1G9VDH5"/>
<dbReference type="CDD" id="cd19925">
    <property type="entry name" value="REC_citrate_TCS"/>
    <property type="match status" value="1"/>
</dbReference>
<reference evidence="12 13" key="1">
    <citation type="submission" date="2016-10" db="EMBL/GenBank/DDBJ databases">
        <authorList>
            <person name="de Groot N.N."/>
        </authorList>
    </citation>
    <scope>NUCLEOTIDE SEQUENCE [LARGE SCALE GENOMIC DNA]</scope>
    <source>
        <strain evidence="12 13">DSM 1736</strain>
    </source>
</reference>
<protein>
    <recommendedName>
        <fullName evidence="9">Transcriptional regulatory protein</fullName>
    </recommendedName>
</protein>
<keyword evidence="5 9" id="KW-0805">Transcription regulation</keyword>
<feature type="domain" description="Response regulatory" evidence="11">
    <location>
        <begin position="3"/>
        <end position="119"/>
    </location>
</feature>
<keyword evidence="8 9" id="KW-0804">Transcription</keyword>
<evidence type="ECO:0000259" key="11">
    <source>
        <dbReference type="PROSITE" id="PS50110"/>
    </source>
</evidence>
<dbReference type="RefSeq" id="WP_092073920.1">
    <property type="nucleotide sequence ID" value="NZ_FNHB01000006.1"/>
</dbReference>
<dbReference type="PIRSF" id="PIRSF006171">
    <property type="entry name" value="RR_citrat_malat"/>
    <property type="match status" value="1"/>
</dbReference>
<dbReference type="SMART" id="SM00448">
    <property type="entry name" value="REC"/>
    <property type="match status" value="1"/>
</dbReference>
<dbReference type="GO" id="GO:0000156">
    <property type="term" value="F:phosphorelay response regulator activity"/>
    <property type="evidence" value="ECO:0007669"/>
    <property type="project" value="TreeGrafter"/>
</dbReference>
<name>A0A1G9VDH5_9FIRM</name>
<keyword evidence="7 9" id="KW-0010">Activator</keyword>
<keyword evidence="3 10" id="KW-0597">Phosphoprotein</keyword>
<keyword evidence="13" id="KW-1185">Reference proteome</keyword>
<evidence type="ECO:0000256" key="8">
    <source>
        <dbReference type="ARBA" id="ARBA00023163"/>
    </source>
</evidence>
<evidence type="ECO:0000256" key="7">
    <source>
        <dbReference type="ARBA" id="ARBA00023159"/>
    </source>
</evidence>
<dbReference type="PROSITE" id="PS50110">
    <property type="entry name" value="RESPONSE_REGULATORY"/>
    <property type="match status" value="1"/>
</dbReference>
<dbReference type="SUPFAM" id="SSF52172">
    <property type="entry name" value="CheY-like"/>
    <property type="match status" value="1"/>
</dbReference>
<dbReference type="PANTHER" id="PTHR45526:SF1">
    <property type="entry name" value="TRANSCRIPTIONAL REGULATORY PROTEIN DCUR-RELATED"/>
    <property type="match status" value="1"/>
</dbReference>
<accession>A0A1G9VDH5</accession>
<dbReference type="GO" id="GO:0003700">
    <property type="term" value="F:DNA-binding transcription factor activity"/>
    <property type="evidence" value="ECO:0007669"/>
    <property type="project" value="InterPro"/>
</dbReference>
<feature type="modified residue" description="4-aspartylphosphate" evidence="10">
    <location>
        <position position="54"/>
    </location>
</feature>
<dbReference type="GO" id="GO:0003677">
    <property type="term" value="F:DNA binding"/>
    <property type="evidence" value="ECO:0007669"/>
    <property type="project" value="UniProtKB-KW"/>
</dbReference>
<sequence length="235" mass="26721">MIRVVIVEDDPMVAEFNRRYLELVEGFELIAVAYSADKALEILNKQEVDLVLLDIFMPGMNGLELLSRIRTSGKGVDVIIVSAACDSNSIKTALRFGATDYIIKPFEFERLEAALSAYRDLVKLMQEPNRINQLELDNCILYKEQPAAAKLPKGIDRNTLTKTWEKINGLKRTAFSTEEMASYVGISRVSMRKYLDFLKNIGVLDLEITYGTIGRPVYRYRCTSLTNNLMQRYLG</sequence>
<evidence type="ECO:0000256" key="6">
    <source>
        <dbReference type="ARBA" id="ARBA00023125"/>
    </source>
</evidence>
<dbReference type="EMBL" id="FNHB01000006">
    <property type="protein sequence ID" value="SDM70141.1"/>
    <property type="molecule type" value="Genomic_DNA"/>
</dbReference>
<organism evidence="12 13">
    <name type="scientific">Dendrosporobacter quercicolus</name>
    <dbReference type="NCBI Taxonomy" id="146817"/>
    <lineage>
        <taxon>Bacteria</taxon>
        <taxon>Bacillati</taxon>
        <taxon>Bacillota</taxon>
        <taxon>Negativicutes</taxon>
        <taxon>Selenomonadales</taxon>
        <taxon>Sporomusaceae</taxon>
        <taxon>Dendrosporobacter</taxon>
    </lineage>
</organism>
<keyword evidence="6 9" id="KW-0238">DNA-binding</keyword>
<evidence type="ECO:0000256" key="1">
    <source>
        <dbReference type="ARBA" id="ARBA00004496"/>
    </source>
</evidence>
<gene>
    <name evidence="12" type="ORF">SAMN04488502_106254</name>
</gene>
<dbReference type="OrthoDB" id="9759232at2"/>
<evidence type="ECO:0000256" key="10">
    <source>
        <dbReference type="PROSITE-ProRule" id="PRU00169"/>
    </source>
</evidence>
<keyword evidence="4 9" id="KW-0902">Two-component regulatory system</keyword>
<evidence type="ECO:0000256" key="9">
    <source>
        <dbReference type="PIRNR" id="PIRNR006171"/>
    </source>
</evidence>
<dbReference type="STRING" id="146817.SAMN04488502_106254"/>
<keyword evidence="2 9" id="KW-0963">Cytoplasm</keyword>
<evidence type="ECO:0000256" key="3">
    <source>
        <dbReference type="ARBA" id="ARBA00022553"/>
    </source>
</evidence>
<dbReference type="InterPro" id="IPR001789">
    <property type="entry name" value="Sig_transdc_resp-reg_receiver"/>
</dbReference>